<comment type="caution">
    <text evidence="9">The sequence shown here is derived from an EMBL/GenBank/DDBJ whole genome shotgun (WGS) entry which is preliminary data.</text>
</comment>
<evidence type="ECO:0000256" key="5">
    <source>
        <dbReference type="ARBA" id="ARBA00022989"/>
    </source>
</evidence>
<feature type="transmembrane region" description="Helical" evidence="7">
    <location>
        <begin position="105"/>
        <end position="126"/>
    </location>
</feature>
<sequence>MQRIFQRTKPYLFALPAVAFVVLFTYYPFVKTMYNSLFSINSYGVTLRFLGLDNYVSVLTNKHFYNALLNSLRYTFIGVPCSMFVSLLLALLSNRRRMFSRAYEVMFSMPMAISMSATCMIFKLLLNPTVGYLNYALGLNVQWLSSRHTALFSLILVSGWMSIGFQYIFLMAALRGVPQELTEAASIEGAGALQRTLRITLPLISPTLFYLLCTDIVTYMMMAGPSLVLTDGGPFRSTETLIYHMYDRSIYNQFYGYGYAMSVIIFALLFFMILLTFRLEKRSVYYG</sequence>
<evidence type="ECO:0000259" key="8">
    <source>
        <dbReference type="PROSITE" id="PS50928"/>
    </source>
</evidence>
<keyword evidence="6 7" id="KW-0472">Membrane</keyword>
<keyword evidence="2 7" id="KW-0813">Transport</keyword>
<comment type="similarity">
    <text evidence="7">Belongs to the binding-protein-dependent transport system permease family.</text>
</comment>
<dbReference type="Pfam" id="PF00528">
    <property type="entry name" value="BPD_transp_1"/>
    <property type="match status" value="1"/>
</dbReference>
<protein>
    <submittedName>
        <fullName evidence="9">Sugar ABC transporter permease</fullName>
    </submittedName>
</protein>
<evidence type="ECO:0000313" key="10">
    <source>
        <dbReference type="Proteomes" id="UP000886819"/>
    </source>
</evidence>
<dbReference type="CDD" id="cd06261">
    <property type="entry name" value="TM_PBP2"/>
    <property type="match status" value="1"/>
</dbReference>
<evidence type="ECO:0000313" key="9">
    <source>
        <dbReference type="EMBL" id="HIQ62349.1"/>
    </source>
</evidence>
<feature type="transmembrane region" description="Helical" evidence="7">
    <location>
        <begin position="203"/>
        <end position="222"/>
    </location>
</feature>
<comment type="subcellular location">
    <subcellularLocation>
        <location evidence="1 7">Cell membrane</location>
        <topology evidence="1 7">Multi-pass membrane protein</topology>
    </subcellularLocation>
</comment>
<reference evidence="9" key="1">
    <citation type="submission" date="2020-10" db="EMBL/GenBank/DDBJ databases">
        <authorList>
            <person name="Gilroy R."/>
        </authorList>
    </citation>
    <scope>NUCLEOTIDE SEQUENCE</scope>
    <source>
        <strain evidence="9">ChiHile30-977</strain>
    </source>
</reference>
<accession>A0A9D0YV98</accession>
<evidence type="ECO:0000256" key="2">
    <source>
        <dbReference type="ARBA" id="ARBA00022448"/>
    </source>
</evidence>
<dbReference type="PROSITE" id="PS50928">
    <property type="entry name" value="ABC_TM1"/>
    <property type="match status" value="1"/>
</dbReference>
<feature type="transmembrane region" description="Helical" evidence="7">
    <location>
        <begin position="12"/>
        <end position="29"/>
    </location>
</feature>
<dbReference type="Proteomes" id="UP000886819">
    <property type="component" value="Unassembled WGS sequence"/>
</dbReference>
<feature type="transmembrane region" description="Helical" evidence="7">
    <location>
        <begin position="74"/>
        <end position="93"/>
    </location>
</feature>
<evidence type="ECO:0000256" key="4">
    <source>
        <dbReference type="ARBA" id="ARBA00022692"/>
    </source>
</evidence>
<gene>
    <name evidence="9" type="ORF">IAA66_02020</name>
</gene>
<dbReference type="GO" id="GO:0055085">
    <property type="term" value="P:transmembrane transport"/>
    <property type="evidence" value="ECO:0007669"/>
    <property type="project" value="InterPro"/>
</dbReference>
<dbReference type="InterPro" id="IPR051393">
    <property type="entry name" value="ABC_transporter_permease"/>
</dbReference>
<dbReference type="SUPFAM" id="SSF161098">
    <property type="entry name" value="MetI-like"/>
    <property type="match status" value="1"/>
</dbReference>
<name>A0A9D0YV98_9FIRM</name>
<dbReference type="InterPro" id="IPR000515">
    <property type="entry name" value="MetI-like"/>
</dbReference>
<dbReference type="PANTHER" id="PTHR30193">
    <property type="entry name" value="ABC TRANSPORTER PERMEASE PROTEIN"/>
    <property type="match status" value="1"/>
</dbReference>
<proteinExistence type="inferred from homology"/>
<feature type="transmembrane region" description="Helical" evidence="7">
    <location>
        <begin position="254"/>
        <end position="277"/>
    </location>
</feature>
<keyword evidence="4 7" id="KW-0812">Transmembrane</keyword>
<evidence type="ECO:0000256" key="3">
    <source>
        <dbReference type="ARBA" id="ARBA00022475"/>
    </source>
</evidence>
<keyword evidence="3" id="KW-1003">Cell membrane</keyword>
<feature type="transmembrane region" description="Helical" evidence="7">
    <location>
        <begin position="150"/>
        <end position="170"/>
    </location>
</feature>
<dbReference type="GO" id="GO:0005886">
    <property type="term" value="C:plasma membrane"/>
    <property type="evidence" value="ECO:0007669"/>
    <property type="project" value="UniProtKB-SubCell"/>
</dbReference>
<keyword evidence="5 7" id="KW-1133">Transmembrane helix</keyword>
<dbReference type="PANTHER" id="PTHR30193:SF37">
    <property type="entry name" value="INNER MEMBRANE ABC TRANSPORTER PERMEASE PROTEIN YCJO"/>
    <property type="match status" value="1"/>
</dbReference>
<dbReference type="EMBL" id="DVFI01000026">
    <property type="protein sequence ID" value="HIQ62349.1"/>
    <property type="molecule type" value="Genomic_DNA"/>
</dbReference>
<evidence type="ECO:0000256" key="7">
    <source>
        <dbReference type="RuleBase" id="RU363032"/>
    </source>
</evidence>
<dbReference type="AlphaFoldDB" id="A0A9D0YV98"/>
<evidence type="ECO:0000256" key="1">
    <source>
        <dbReference type="ARBA" id="ARBA00004651"/>
    </source>
</evidence>
<dbReference type="InterPro" id="IPR035906">
    <property type="entry name" value="MetI-like_sf"/>
</dbReference>
<feature type="domain" description="ABC transmembrane type-1" evidence="8">
    <location>
        <begin position="68"/>
        <end position="276"/>
    </location>
</feature>
<evidence type="ECO:0000256" key="6">
    <source>
        <dbReference type="ARBA" id="ARBA00023136"/>
    </source>
</evidence>
<organism evidence="9 10">
    <name type="scientific">Candidatus Avichristensenella intestinipullorum</name>
    <dbReference type="NCBI Taxonomy" id="2840693"/>
    <lineage>
        <taxon>Bacteria</taxon>
        <taxon>Bacillati</taxon>
        <taxon>Bacillota</taxon>
        <taxon>Clostridia</taxon>
        <taxon>Candidatus Avichristensenella</taxon>
    </lineage>
</organism>
<reference evidence="9" key="2">
    <citation type="journal article" date="2021" name="PeerJ">
        <title>Extensive microbial diversity within the chicken gut microbiome revealed by metagenomics and culture.</title>
        <authorList>
            <person name="Gilroy R."/>
            <person name="Ravi A."/>
            <person name="Getino M."/>
            <person name="Pursley I."/>
            <person name="Horton D.L."/>
            <person name="Alikhan N.F."/>
            <person name="Baker D."/>
            <person name="Gharbi K."/>
            <person name="Hall N."/>
            <person name="Watson M."/>
            <person name="Adriaenssens E.M."/>
            <person name="Foster-Nyarko E."/>
            <person name="Jarju S."/>
            <person name="Secka A."/>
            <person name="Antonio M."/>
            <person name="Oren A."/>
            <person name="Chaudhuri R.R."/>
            <person name="La Ragione R."/>
            <person name="Hildebrand F."/>
            <person name="Pallen M.J."/>
        </authorList>
    </citation>
    <scope>NUCLEOTIDE SEQUENCE</scope>
    <source>
        <strain evidence="9">ChiHile30-977</strain>
    </source>
</reference>
<dbReference type="Gene3D" id="1.10.3720.10">
    <property type="entry name" value="MetI-like"/>
    <property type="match status" value="1"/>
</dbReference>